<sequence length="568" mass="66670">MKVLFIPCAKKIPSDMEIRFGDIPSIMVPINKEPVLKKIHASANEVFDLILILTYDNSQFISDYVSQMKFDNVQILNIDKLKDIGYTISYGLNYLESLYGLNTVENLTINFGDTLVEDYDFFTNENLIAYADVIDFERWTTFEFDDGRILEILDKSENDVGKEFYHTFIGLFSISDVLKFNSLLKHSIKDSKTGVSADSFYNTIKQYNESYTFNFFHSGMWIDLGHSDNYMFKTSDETRFFNSIEIDKKRGIIKKSSSNWLKLTQEIEWYLNIPKDLKYLSPQILDYELNTLKTNVSLEYYNYPTLQEIYVFGNYSIDKWKLIFESIFFIQEEFSRYAKAFSEDDIKSAITKMYVDKTLNRIEEYKTKKHLKLFFESDTITINGKAYQSLKYFVENLSELTKAMGLYETTYFNPIHGDFCFSNLLYDPLTNIIRVIDPRGSFGDFKIYGDSRYEYAKMFHCINGGYDLIIKDLFDLKIVNGEIEYQIKKTEKHSVIRDLFIHKIKDKVESVEQIIFIEAVLFISMIPLHNDKPNRQVAMLCTALKLMDSIFSFEKLTNNFTLNQLTYD</sequence>
<dbReference type="RefSeq" id="WP_343796347.1">
    <property type="nucleotide sequence ID" value="NZ_BAAAGF010000001.1"/>
</dbReference>
<evidence type="ECO:0000313" key="1">
    <source>
        <dbReference type="EMBL" id="GAA0740375.1"/>
    </source>
</evidence>
<evidence type="ECO:0000313" key="2">
    <source>
        <dbReference type="Proteomes" id="UP001500736"/>
    </source>
</evidence>
<reference evidence="2" key="1">
    <citation type="journal article" date="2019" name="Int. J. Syst. Evol. Microbiol.">
        <title>The Global Catalogue of Microorganisms (GCM) 10K type strain sequencing project: providing services to taxonomists for standard genome sequencing and annotation.</title>
        <authorList>
            <consortium name="The Broad Institute Genomics Platform"/>
            <consortium name="The Broad Institute Genome Sequencing Center for Infectious Disease"/>
            <person name="Wu L."/>
            <person name="Ma J."/>
        </authorList>
    </citation>
    <scope>NUCLEOTIDE SEQUENCE [LARGE SCALE GENOMIC DNA]</scope>
    <source>
        <strain evidence="2">JCM 15976</strain>
    </source>
</reference>
<dbReference type="EMBL" id="BAAAGF010000001">
    <property type="protein sequence ID" value="GAA0740375.1"/>
    <property type="molecule type" value="Genomic_DNA"/>
</dbReference>
<protein>
    <recommendedName>
        <fullName evidence="3">Capsular polysaccharide biosynthesis protein</fullName>
    </recommendedName>
</protein>
<evidence type="ECO:0008006" key="3">
    <source>
        <dbReference type="Google" id="ProtNLM"/>
    </source>
</evidence>
<gene>
    <name evidence="1" type="ORF">GCM10009431_10450</name>
</gene>
<dbReference type="SUPFAM" id="SSF53448">
    <property type="entry name" value="Nucleotide-diphospho-sugar transferases"/>
    <property type="match status" value="1"/>
</dbReference>
<name>A0ABP3UTI9_9FLAO</name>
<keyword evidence="2" id="KW-1185">Reference proteome</keyword>
<dbReference type="Proteomes" id="UP001500736">
    <property type="component" value="Unassembled WGS sequence"/>
</dbReference>
<dbReference type="Gene3D" id="3.90.550.10">
    <property type="entry name" value="Spore Coat Polysaccharide Biosynthesis Protein SpsA, Chain A"/>
    <property type="match status" value="1"/>
</dbReference>
<accession>A0ABP3UTI9</accession>
<comment type="caution">
    <text evidence="1">The sequence shown here is derived from an EMBL/GenBank/DDBJ whole genome shotgun (WGS) entry which is preliminary data.</text>
</comment>
<organism evidence="1 2">
    <name type="scientific">Gaetbulibacter jejuensis</name>
    <dbReference type="NCBI Taxonomy" id="584607"/>
    <lineage>
        <taxon>Bacteria</taxon>
        <taxon>Pseudomonadati</taxon>
        <taxon>Bacteroidota</taxon>
        <taxon>Flavobacteriia</taxon>
        <taxon>Flavobacteriales</taxon>
        <taxon>Flavobacteriaceae</taxon>
        <taxon>Gaetbulibacter</taxon>
    </lineage>
</organism>
<proteinExistence type="predicted"/>
<dbReference type="InterPro" id="IPR029044">
    <property type="entry name" value="Nucleotide-diphossugar_trans"/>
</dbReference>